<dbReference type="InterPro" id="IPR003500">
    <property type="entry name" value="RpiB_LacA_LacB"/>
</dbReference>
<dbReference type="GO" id="GO:0009052">
    <property type="term" value="P:pentose-phosphate shunt, non-oxidative branch"/>
    <property type="evidence" value="ECO:0007669"/>
    <property type="project" value="TreeGrafter"/>
</dbReference>
<reference evidence="5 7" key="1">
    <citation type="journal article" date="2015" name="Genome Announc.">
        <title>Expanding the biotechnology potential of lactobacilli through comparative genomics of 213 strains and associated genera.</title>
        <authorList>
            <person name="Sun Z."/>
            <person name="Harris H.M."/>
            <person name="McCann A."/>
            <person name="Guo C."/>
            <person name="Argimon S."/>
            <person name="Zhang W."/>
            <person name="Yang X."/>
            <person name="Jeffery I.B."/>
            <person name="Cooney J.C."/>
            <person name="Kagawa T.F."/>
            <person name="Liu W."/>
            <person name="Song Y."/>
            <person name="Salvetti E."/>
            <person name="Wrobel A."/>
            <person name="Rasinkangas P."/>
            <person name="Parkhill J."/>
            <person name="Rea M.C."/>
            <person name="O'Sullivan O."/>
            <person name="Ritari J."/>
            <person name="Douillard F.P."/>
            <person name="Paul Ross R."/>
            <person name="Yang R."/>
            <person name="Briner A.E."/>
            <person name="Felis G.E."/>
            <person name="de Vos W.M."/>
            <person name="Barrangou R."/>
            <person name="Klaenhammer T.R."/>
            <person name="Caufield P.W."/>
            <person name="Cui Y."/>
            <person name="Zhang H."/>
            <person name="O'Toole P.W."/>
        </authorList>
    </citation>
    <scope>NUCLEOTIDE SEQUENCE [LARGE SCALE GENOMIC DNA]</scope>
    <source>
        <strain evidence="5 7">DSM 15353</strain>
    </source>
</reference>
<dbReference type="PANTHER" id="PTHR30345">
    <property type="entry name" value="RIBOSE-5-PHOSPHATE ISOMERASE B"/>
    <property type="match status" value="1"/>
</dbReference>
<dbReference type="NCBIfam" id="NF004051">
    <property type="entry name" value="PRK05571.1"/>
    <property type="match status" value="1"/>
</dbReference>
<organism evidence="5 7">
    <name type="scientific">Ligilactobacillus acidipiscis</name>
    <dbReference type="NCBI Taxonomy" id="89059"/>
    <lineage>
        <taxon>Bacteria</taxon>
        <taxon>Bacillati</taxon>
        <taxon>Bacillota</taxon>
        <taxon>Bacilli</taxon>
        <taxon>Lactobacillales</taxon>
        <taxon>Lactobacillaceae</taxon>
        <taxon>Ligilactobacillus</taxon>
    </lineage>
</organism>
<dbReference type="Proteomes" id="UP000190935">
    <property type="component" value="Chromosome I"/>
</dbReference>
<dbReference type="NCBIfam" id="TIGR00689">
    <property type="entry name" value="rpiB_lacA_lacB"/>
    <property type="match status" value="1"/>
</dbReference>
<sequence length="172" mass="18961">MIIALGNDHIVTGTKIQISDFIKSLGHEVIDVGTYDNTRTHYPIYGLKVADLVRDGKADLGVVLCGTGVGISTAADKNTGIRAALVNDVTTAKYAKEELNANVIGFGGAVVGEHLAEEIVNTFLKTEYKETPENKKLIEKIDNLEKDNPAQHDNPHFYDDEMKLWNEGYYHD</sequence>
<reference evidence="4" key="5">
    <citation type="submission" date="2021-09" db="EMBL/GenBank/DDBJ databases">
        <authorList>
            <person name="Gilroy R."/>
        </authorList>
    </citation>
    <scope>NUCLEOTIDE SEQUENCE</scope>
    <source>
        <strain evidence="4">CHK174-6876</strain>
    </source>
</reference>
<reference evidence="6" key="3">
    <citation type="submission" date="2016-11" db="EMBL/GenBank/DDBJ databases">
        <authorList>
            <person name="Jaros S."/>
            <person name="Januszkiewicz K."/>
            <person name="Wedrychowicz H."/>
        </authorList>
    </citation>
    <scope>NUCLEOTIDE SEQUENCE [LARGE SCALE GENOMIC DNA]</scope>
    <source>
        <strain evidence="6">ACA-DC 1533</strain>
    </source>
</reference>
<reference evidence="8" key="2">
    <citation type="submission" date="2016-11" db="EMBL/GenBank/DDBJ databases">
        <authorList>
            <person name="Papadimitriou K."/>
        </authorList>
    </citation>
    <scope>NUCLEOTIDE SEQUENCE [LARGE SCALE GENOMIC DNA]</scope>
    <source>
        <strain evidence="8">ACA-DC 1533</strain>
    </source>
</reference>
<name>A0A0R2K1S7_9LACO</name>
<evidence type="ECO:0000313" key="4">
    <source>
        <dbReference type="EMBL" id="HJE97757.1"/>
    </source>
</evidence>
<evidence type="ECO:0000256" key="1">
    <source>
        <dbReference type="ARBA" id="ARBA00008754"/>
    </source>
</evidence>
<dbReference type="GO" id="GO:0005988">
    <property type="term" value="P:lactose metabolic process"/>
    <property type="evidence" value="ECO:0007669"/>
    <property type="project" value="UniProtKB-KW"/>
</dbReference>
<dbReference type="PANTHER" id="PTHR30345:SF0">
    <property type="entry name" value="DNA DAMAGE-REPAIR_TOLERATION PROTEIN DRT102"/>
    <property type="match status" value="1"/>
</dbReference>
<dbReference type="AlphaFoldDB" id="A0A0R2K1S7"/>
<dbReference type="EC" id="5.3.1.26" evidence="4 6"/>
<comment type="similarity">
    <text evidence="1">Belongs to the LacAB/RpiB family.</text>
</comment>
<accession>A0A0R2K1S7</accession>
<dbReference type="Proteomes" id="UP000051491">
    <property type="component" value="Unassembled WGS sequence"/>
</dbReference>
<evidence type="ECO:0000256" key="3">
    <source>
        <dbReference type="ARBA" id="ARBA00023235"/>
    </source>
</evidence>
<dbReference type="EMBL" id="DYXG01000093">
    <property type="protein sequence ID" value="HJE97757.1"/>
    <property type="molecule type" value="Genomic_DNA"/>
</dbReference>
<dbReference type="GO" id="GO:0019316">
    <property type="term" value="P:D-allose catabolic process"/>
    <property type="evidence" value="ECO:0007669"/>
    <property type="project" value="TreeGrafter"/>
</dbReference>
<dbReference type="NCBIfam" id="NF006381">
    <property type="entry name" value="PRK08622.1"/>
    <property type="match status" value="1"/>
</dbReference>
<protein>
    <submittedName>
        <fullName evidence="5">Galactose-6-phosphate isomerase subunit LacB</fullName>
        <ecNumber evidence="4 6">5.3.1.26</ecNumber>
    </submittedName>
    <submittedName>
        <fullName evidence="6">Galactose-6-phosphate isomerase, LacB subunit</fullName>
    </submittedName>
</protein>
<dbReference type="EMBL" id="LT630287">
    <property type="protein sequence ID" value="SFV39464.1"/>
    <property type="molecule type" value="Genomic_DNA"/>
</dbReference>
<dbReference type="Gene3D" id="3.40.1400.10">
    <property type="entry name" value="Sugar-phosphate isomerase, RpiB/LacA/LacB"/>
    <property type="match status" value="1"/>
</dbReference>
<dbReference type="InterPro" id="IPR036569">
    <property type="entry name" value="RpiB_LacA_LacB_sf"/>
</dbReference>
<dbReference type="SUPFAM" id="SSF89623">
    <property type="entry name" value="Ribose/Galactose isomerase RpiB/AlsB"/>
    <property type="match status" value="1"/>
</dbReference>
<dbReference type="OrthoDB" id="1778624at2"/>
<evidence type="ECO:0000313" key="5">
    <source>
        <dbReference type="EMBL" id="KRN80940.1"/>
    </source>
</evidence>
<dbReference type="RefSeq" id="WP_010495566.1">
    <property type="nucleotide sequence ID" value="NZ_CP113926.1"/>
</dbReference>
<dbReference type="EMBL" id="JQBK01000100">
    <property type="protein sequence ID" value="KRN80940.1"/>
    <property type="molecule type" value="Genomic_DNA"/>
</dbReference>
<evidence type="ECO:0000256" key="2">
    <source>
        <dbReference type="ARBA" id="ARBA00022736"/>
    </source>
</evidence>
<proteinExistence type="inferred from homology"/>
<gene>
    <name evidence="4" type="primary">lacB</name>
    <name evidence="5" type="ORF">IV43_GL000122</name>
    <name evidence="4" type="ORF">K8V00_09055</name>
    <name evidence="6" type="ORF">LAC1533_0044</name>
</gene>
<dbReference type="GeneID" id="95348153"/>
<evidence type="ECO:0000313" key="7">
    <source>
        <dbReference type="Proteomes" id="UP000051491"/>
    </source>
</evidence>
<evidence type="ECO:0000313" key="6">
    <source>
        <dbReference type="EMBL" id="SFV39464.1"/>
    </source>
</evidence>
<dbReference type="GO" id="GO:0050044">
    <property type="term" value="F:galactose-6-phosphate isomerase activity"/>
    <property type="evidence" value="ECO:0007669"/>
    <property type="project" value="UniProtKB-EC"/>
</dbReference>
<keyword evidence="3 5" id="KW-0413">Isomerase</keyword>
<dbReference type="STRING" id="89059.LAC1533_0044"/>
<dbReference type="GO" id="GO:0004751">
    <property type="term" value="F:ribose-5-phosphate isomerase activity"/>
    <property type="evidence" value="ECO:0007669"/>
    <property type="project" value="TreeGrafter"/>
</dbReference>
<dbReference type="Pfam" id="PF02502">
    <property type="entry name" value="LacAB_rpiB"/>
    <property type="match status" value="1"/>
</dbReference>
<dbReference type="KEGG" id="laca:LAC1533_0044"/>
<dbReference type="Proteomes" id="UP000707535">
    <property type="component" value="Unassembled WGS sequence"/>
</dbReference>
<evidence type="ECO:0000313" key="8">
    <source>
        <dbReference type="Proteomes" id="UP000190935"/>
    </source>
</evidence>
<reference evidence="4" key="4">
    <citation type="journal article" date="2021" name="PeerJ">
        <title>Extensive microbial diversity within the chicken gut microbiome revealed by metagenomics and culture.</title>
        <authorList>
            <person name="Gilroy R."/>
            <person name="Ravi A."/>
            <person name="Getino M."/>
            <person name="Pursley I."/>
            <person name="Horton D.L."/>
            <person name="Alikhan N.F."/>
            <person name="Baker D."/>
            <person name="Gharbi K."/>
            <person name="Hall N."/>
            <person name="Watson M."/>
            <person name="Adriaenssens E.M."/>
            <person name="Foster-Nyarko E."/>
            <person name="Jarju S."/>
            <person name="Secka A."/>
            <person name="Antonio M."/>
            <person name="Oren A."/>
            <person name="Chaudhuri R.R."/>
            <person name="La Ragione R."/>
            <person name="Hildebrand F."/>
            <person name="Pallen M.J."/>
        </authorList>
    </citation>
    <scope>NUCLEOTIDE SEQUENCE</scope>
    <source>
        <strain evidence="4">CHK174-6876</strain>
    </source>
</reference>
<keyword evidence="2" id="KW-0423">Lactose metabolism</keyword>
<dbReference type="PATRIC" id="fig|89059.3.peg.125"/>
<dbReference type="PIRSF" id="PIRSF005384">
    <property type="entry name" value="RpiB_LacA_B"/>
    <property type="match status" value="1"/>
</dbReference>